<dbReference type="AlphaFoldDB" id="A0A0C3DBJ3"/>
<dbReference type="HOGENOM" id="CLU_1390619_0_0_1"/>
<gene>
    <name evidence="1" type="ORF">OIDMADRAFT_56450</name>
</gene>
<keyword evidence="2" id="KW-1185">Reference proteome</keyword>
<name>A0A0C3DBJ3_OIDMZ</name>
<dbReference type="InParanoid" id="A0A0C3DBJ3"/>
<protein>
    <submittedName>
        <fullName evidence="1">Uncharacterized protein</fullName>
    </submittedName>
</protein>
<dbReference type="Proteomes" id="UP000054321">
    <property type="component" value="Unassembled WGS sequence"/>
</dbReference>
<evidence type="ECO:0000313" key="2">
    <source>
        <dbReference type="Proteomes" id="UP000054321"/>
    </source>
</evidence>
<evidence type="ECO:0000313" key="1">
    <source>
        <dbReference type="EMBL" id="KIM99302.1"/>
    </source>
</evidence>
<organism evidence="1 2">
    <name type="scientific">Oidiodendron maius (strain Zn)</name>
    <dbReference type="NCBI Taxonomy" id="913774"/>
    <lineage>
        <taxon>Eukaryota</taxon>
        <taxon>Fungi</taxon>
        <taxon>Dikarya</taxon>
        <taxon>Ascomycota</taxon>
        <taxon>Pezizomycotina</taxon>
        <taxon>Leotiomycetes</taxon>
        <taxon>Leotiomycetes incertae sedis</taxon>
        <taxon>Myxotrichaceae</taxon>
        <taxon>Oidiodendron</taxon>
    </lineage>
</organism>
<sequence>MARDKSARTMIKLNTFEIQTPYFIDATTIDESVGFRKAKAEKLLAENPLIDPYTPFYSYTSILPSKSLQLPNWCLEASTKNINAFFTPGKLLSTKYVPKEYDASNLMEADSWIKDQESNMATDASEKEIKYAIKPPISGGKGYVDRFLSLPVLSHSSIHLSARYLVPFPTIRAAHKLRRYRLDSPTCYNIICNVPP</sequence>
<accession>A0A0C3DBJ3</accession>
<reference evidence="1 2" key="1">
    <citation type="submission" date="2014-04" db="EMBL/GenBank/DDBJ databases">
        <authorList>
            <consortium name="DOE Joint Genome Institute"/>
            <person name="Kuo A."/>
            <person name="Martino E."/>
            <person name="Perotto S."/>
            <person name="Kohler A."/>
            <person name="Nagy L.G."/>
            <person name="Floudas D."/>
            <person name="Copeland A."/>
            <person name="Barry K.W."/>
            <person name="Cichocki N."/>
            <person name="Veneault-Fourrey C."/>
            <person name="LaButti K."/>
            <person name="Lindquist E.A."/>
            <person name="Lipzen A."/>
            <person name="Lundell T."/>
            <person name="Morin E."/>
            <person name="Murat C."/>
            <person name="Sun H."/>
            <person name="Tunlid A."/>
            <person name="Henrissat B."/>
            <person name="Grigoriev I.V."/>
            <person name="Hibbett D.S."/>
            <person name="Martin F."/>
            <person name="Nordberg H.P."/>
            <person name="Cantor M.N."/>
            <person name="Hua S.X."/>
        </authorList>
    </citation>
    <scope>NUCLEOTIDE SEQUENCE [LARGE SCALE GENOMIC DNA]</scope>
    <source>
        <strain evidence="1 2">Zn</strain>
    </source>
</reference>
<reference evidence="2" key="2">
    <citation type="submission" date="2015-01" db="EMBL/GenBank/DDBJ databases">
        <title>Evolutionary Origins and Diversification of the Mycorrhizal Mutualists.</title>
        <authorList>
            <consortium name="DOE Joint Genome Institute"/>
            <consortium name="Mycorrhizal Genomics Consortium"/>
            <person name="Kohler A."/>
            <person name="Kuo A."/>
            <person name="Nagy L.G."/>
            <person name="Floudas D."/>
            <person name="Copeland A."/>
            <person name="Barry K.W."/>
            <person name="Cichocki N."/>
            <person name="Veneault-Fourrey C."/>
            <person name="LaButti K."/>
            <person name="Lindquist E.A."/>
            <person name="Lipzen A."/>
            <person name="Lundell T."/>
            <person name="Morin E."/>
            <person name="Murat C."/>
            <person name="Riley R."/>
            <person name="Ohm R."/>
            <person name="Sun H."/>
            <person name="Tunlid A."/>
            <person name="Henrissat B."/>
            <person name="Grigoriev I.V."/>
            <person name="Hibbett D.S."/>
            <person name="Martin F."/>
        </authorList>
    </citation>
    <scope>NUCLEOTIDE SEQUENCE [LARGE SCALE GENOMIC DNA]</scope>
    <source>
        <strain evidence="2">Zn</strain>
    </source>
</reference>
<dbReference type="EMBL" id="KN832879">
    <property type="protein sequence ID" value="KIM99302.1"/>
    <property type="molecule type" value="Genomic_DNA"/>
</dbReference>
<proteinExistence type="predicted"/>